<evidence type="ECO:0000256" key="5">
    <source>
        <dbReference type="ARBA" id="ARBA00023136"/>
    </source>
</evidence>
<keyword evidence="3 6" id="KW-0812">Transmembrane</keyword>
<dbReference type="PIRSF" id="PIRSF006324">
    <property type="entry name" value="LeuE"/>
    <property type="match status" value="1"/>
</dbReference>
<dbReference type="InterPro" id="IPR001123">
    <property type="entry name" value="LeuE-type"/>
</dbReference>
<dbReference type="PANTHER" id="PTHR30086:SF20">
    <property type="entry name" value="ARGININE EXPORTER PROTEIN ARGO-RELATED"/>
    <property type="match status" value="1"/>
</dbReference>
<dbReference type="PANTHER" id="PTHR30086">
    <property type="entry name" value="ARGININE EXPORTER PROTEIN ARGO"/>
    <property type="match status" value="1"/>
</dbReference>
<dbReference type="AlphaFoldDB" id="A0A9X2YTA2"/>
<evidence type="ECO:0000313" key="8">
    <source>
        <dbReference type="Proteomes" id="UP001140293"/>
    </source>
</evidence>
<keyword evidence="2" id="KW-1003">Cell membrane</keyword>
<evidence type="ECO:0000256" key="2">
    <source>
        <dbReference type="ARBA" id="ARBA00022475"/>
    </source>
</evidence>
<evidence type="ECO:0000256" key="6">
    <source>
        <dbReference type="SAM" id="Phobius"/>
    </source>
</evidence>
<dbReference type="RefSeq" id="WP_264015001.1">
    <property type="nucleotide sequence ID" value="NZ_JACKSJ010000208.1"/>
</dbReference>
<accession>A0A9X2YTA2</accession>
<feature type="transmembrane region" description="Helical" evidence="6">
    <location>
        <begin position="146"/>
        <end position="179"/>
    </location>
</feature>
<name>A0A9X2YTA2_9MYCO</name>
<keyword evidence="5 6" id="KW-0472">Membrane</keyword>
<dbReference type="Pfam" id="PF01810">
    <property type="entry name" value="LysE"/>
    <property type="match status" value="1"/>
</dbReference>
<feature type="transmembrane region" description="Helical" evidence="6">
    <location>
        <begin position="41"/>
        <end position="66"/>
    </location>
</feature>
<feature type="transmembrane region" description="Helical" evidence="6">
    <location>
        <begin position="6"/>
        <end position="29"/>
    </location>
</feature>
<dbReference type="GO" id="GO:0015171">
    <property type="term" value="F:amino acid transmembrane transporter activity"/>
    <property type="evidence" value="ECO:0007669"/>
    <property type="project" value="TreeGrafter"/>
</dbReference>
<keyword evidence="8" id="KW-1185">Reference proteome</keyword>
<feature type="transmembrane region" description="Helical" evidence="6">
    <location>
        <begin position="72"/>
        <end position="92"/>
    </location>
</feature>
<evidence type="ECO:0000256" key="3">
    <source>
        <dbReference type="ARBA" id="ARBA00022692"/>
    </source>
</evidence>
<organism evidence="7 8">
    <name type="scientific">[Mycobacterium] manitobense</name>
    <dbReference type="NCBI Taxonomy" id="190147"/>
    <lineage>
        <taxon>Bacteria</taxon>
        <taxon>Bacillati</taxon>
        <taxon>Actinomycetota</taxon>
        <taxon>Actinomycetes</taxon>
        <taxon>Mycobacteriales</taxon>
        <taxon>Mycobacteriaceae</taxon>
        <taxon>Mycolicibacterium</taxon>
    </lineage>
</organism>
<proteinExistence type="predicted"/>
<evidence type="ECO:0000256" key="1">
    <source>
        <dbReference type="ARBA" id="ARBA00004651"/>
    </source>
</evidence>
<comment type="caution">
    <text evidence="7">The sequence shown here is derived from an EMBL/GenBank/DDBJ whole genome shotgun (WGS) entry which is preliminary data.</text>
</comment>
<evidence type="ECO:0000313" key="7">
    <source>
        <dbReference type="EMBL" id="MCV7172834.1"/>
    </source>
</evidence>
<evidence type="ECO:0000256" key="4">
    <source>
        <dbReference type="ARBA" id="ARBA00022989"/>
    </source>
</evidence>
<feature type="transmembrane region" description="Helical" evidence="6">
    <location>
        <begin position="113"/>
        <end position="134"/>
    </location>
</feature>
<protein>
    <submittedName>
        <fullName evidence="7">LysE family translocator</fullName>
    </submittedName>
</protein>
<keyword evidence="4 6" id="KW-1133">Transmembrane helix</keyword>
<dbReference type="Proteomes" id="UP001140293">
    <property type="component" value="Unassembled WGS sequence"/>
</dbReference>
<sequence length="208" mass="21555">MIDFSAVAGVALVALLMVLTPGPNMIYLASRSVSQGRSAGLVSLAGVATGFAVYLSAATLGLTAIFVAVPALFTAVKVAGALYLGYLAWTMLRPGGKSPFGGADQVAHRPLRLFGMGLVTNLLNPKIALMYMALIPQFIDPARGSIWLQALLLGLVQIAIAVTVNGAIVLAAATISGFLTARPVWLRVQRYVAGTLLGGMAVKMAVDK</sequence>
<gene>
    <name evidence="7" type="ORF">H7I41_23195</name>
</gene>
<dbReference type="GO" id="GO:0005886">
    <property type="term" value="C:plasma membrane"/>
    <property type="evidence" value="ECO:0007669"/>
    <property type="project" value="UniProtKB-SubCell"/>
</dbReference>
<reference evidence="7" key="1">
    <citation type="submission" date="2020-07" db="EMBL/GenBank/DDBJ databases">
        <authorList>
            <person name="Pettersson B.M.F."/>
            <person name="Behra P.R.K."/>
            <person name="Ramesh M."/>
            <person name="Das S."/>
            <person name="Dasgupta S."/>
            <person name="Kirsebom L.A."/>
        </authorList>
    </citation>
    <scope>NUCLEOTIDE SEQUENCE</scope>
    <source>
        <strain evidence="7">DSM 44615</strain>
    </source>
</reference>
<reference evidence="7" key="2">
    <citation type="journal article" date="2022" name="BMC Genomics">
        <title>Comparative genome analysis of mycobacteria focusing on tRNA and non-coding RNA.</title>
        <authorList>
            <person name="Behra P.R.K."/>
            <person name="Pettersson B.M.F."/>
            <person name="Ramesh M."/>
            <person name="Das S."/>
            <person name="Dasgupta S."/>
            <person name="Kirsebom L.A."/>
        </authorList>
    </citation>
    <scope>NUCLEOTIDE SEQUENCE</scope>
    <source>
        <strain evidence="7">DSM 44615</strain>
    </source>
</reference>
<comment type="subcellular location">
    <subcellularLocation>
        <location evidence="1">Cell membrane</location>
        <topology evidence="1">Multi-pass membrane protein</topology>
    </subcellularLocation>
</comment>
<dbReference type="EMBL" id="JACKSJ010000208">
    <property type="protein sequence ID" value="MCV7172834.1"/>
    <property type="molecule type" value="Genomic_DNA"/>
</dbReference>